<comment type="caution">
    <text evidence="2">The sequence shown here is derived from an EMBL/GenBank/DDBJ whole genome shotgun (WGS) entry which is preliminary data.</text>
</comment>
<keyword evidence="3" id="KW-1185">Reference proteome</keyword>
<reference evidence="2" key="1">
    <citation type="journal article" date="2020" name="bioRxiv">
        <title>Comparative genomics of Chlamydomonas.</title>
        <authorList>
            <person name="Craig R.J."/>
            <person name="Hasan A.R."/>
            <person name="Ness R.W."/>
            <person name="Keightley P.D."/>
        </authorList>
    </citation>
    <scope>NUCLEOTIDE SEQUENCE</scope>
    <source>
        <strain evidence="2">CCAP 11/70</strain>
    </source>
</reference>
<accession>A0A835Y4N8</accession>
<feature type="region of interest" description="Disordered" evidence="1">
    <location>
        <begin position="1156"/>
        <end position="1209"/>
    </location>
</feature>
<sequence>MEEVARHNAYATALALVASSAVRLEISGSGAPYVQQTHRFAGEGLELLCFLFKAAQDTVMTPAAKKTARTLVQTLLSTDVLHAAARQAAAAVVGLPAAAGGPAAPAGPAAVDAAVRRVRTMQLTGAVLRLVHVTAGLLLQQPDRGLASALLAALDSSRFVEHAARLLLISASAPGVPSPLVDQPVATVVAKAVDELCKLIGMSPGLLKLVGPSTPDDTVPHIAHLLGPSGRVALIALGAGGLAAADKLPCDSPRNPLPSPPLDPDSPYPCISGTFLFMCTAVLSSTMRLPEPPLPPRALMRLFVRLLTLAGASSQAHLGAVSFMPQQHLLRVDLSWTGRRRGRSQDFRLLLPVKDAALTARQALTSLREASKRWPEAWAALVGPSLAAVVTAARHCSLDVEGLIPVPGCAAGDLAELLEPPGRALWSGAGAAATPVLICSRADLPAVTASALDGGAVPLLESLLRAAGESPAGPEARIAPRLLVGDTLLDVCQVLLHSPPCQAAAAVATLAKLLRRTPVEALLQPPPASGSSVSPGCAWVLAAAHLLAMAGATLQGMVQVRTHPGTPAWPADPAEPGAPIAVVAVAVLRLLPELAKLVTGALRRALAVSGSLPWIIRGRGRAGAGAAGREVPLLIALDSLVKLVDTAAVASSCDTYCPEAPAEGAEPHSALVSACSMPFLAEAGAVPLLGAALDLVVRHGGVPDGLKAGWGRALAQSCFLLYQAYPQLVSSEDQGALPAAAWPPEALQLLSALLRVAEPRLSENVEAVAACVADEQVSRTVASMQASLDAESPKLALAVEAMVDIKAKARALLPACANQACVNIAGDSEAGLKLQRCPPNLLFGRPFCGHLDFAASAARLPGRIYFFNATSHYSWEPDTCVLRRLTGAQARSCLTDAGPIVFVGDSVTRYQFLTLLHFLASSGHYQHPFDGKHSLSNVYRHFNDSHGQELTRADGFERLWHFARKQVAHHDPSGELRLEVDLSTPKRTEHAHLTLRDSATNKELHLLYAYLDLGDPPNWKRAYRWALNQTKPAVLIWNVCAHYHGRYPEARISTDALKVFDWAATHVPSGTRLVWRSCSSQSADVQQGLNQAESVIAAAAGRAHVGVYDTRSIALAGRAQKLLMTWDRDQIHFQQWVYEQFNDLLLNHLCPVEWPSGQQGQSAHAEGPSAGDTAELASADSEEEAGQGPERAEGKGTDSRTLGRAAGQARVERVAEAKARVAQAIRRRGAAVECG</sequence>
<dbReference type="AlphaFoldDB" id="A0A835Y4N8"/>
<evidence type="ECO:0000313" key="3">
    <source>
        <dbReference type="Proteomes" id="UP000612055"/>
    </source>
</evidence>
<organism evidence="2 3">
    <name type="scientific">Edaphochlamys debaryana</name>
    <dbReference type="NCBI Taxonomy" id="47281"/>
    <lineage>
        <taxon>Eukaryota</taxon>
        <taxon>Viridiplantae</taxon>
        <taxon>Chlorophyta</taxon>
        <taxon>core chlorophytes</taxon>
        <taxon>Chlorophyceae</taxon>
        <taxon>CS clade</taxon>
        <taxon>Chlamydomonadales</taxon>
        <taxon>Chlamydomonadales incertae sedis</taxon>
        <taxon>Edaphochlamys</taxon>
    </lineage>
</organism>
<dbReference type="EMBL" id="JAEHOE010000029">
    <property type="protein sequence ID" value="KAG2494663.1"/>
    <property type="molecule type" value="Genomic_DNA"/>
</dbReference>
<name>A0A835Y4N8_9CHLO</name>
<protein>
    <submittedName>
        <fullName evidence="2">Uncharacterized protein</fullName>
    </submittedName>
</protein>
<evidence type="ECO:0000256" key="1">
    <source>
        <dbReference type="SAM" id="MobiDB-lite"/>
    </source>
</evidence>
<dbReference type="OrthoDB" id="413579at2759"/>
<gene>
    <name evidence="2" type="ORF">HYH03_007179</name>
</gene>
<proteinExistence type="predicted"/>
<evidence type="ECO:0000313" key="2">
    <source>
        <dbReference type="EMBL" id="KAG2494663.1"/>
    </source>
</evidence>
<dbReference type="Proteomes" id="UP000612055">
    <property type="component" value="Unassembled WGS sequence"/>
</dbReference>